<dbReference type="InterPro" id="IPR031107">
    <property type="entry name" value="Small_HSP"/>
</dbReference>
<dbReference type="Gene3D" id="2.60.40.790">
    <property type="match status" value="1"/>
</dbReference>
<dbReference type="AlphaFoldDB" id="A0A6H1P8C2"/>
<gene>
    <name evidence="4" type="ORF">HFZ78_25850</name>
</gene>
<dbReference type="EMBL" id="CP051128">
    <property type="protein sequence ID" value="QIZ09682.1"/>
    <property type="molecule type" value="Genomic_DNA"/>
</dbReference>
<organism evidence="4 5">
    <name type="scientific">Priestia megaterium</name>
    <name type="common">Bacillus megaterium</name>
    <dbReference type="NCBI Taxonomy" id="1404"/>
    <lineage>
        <taxon>Bacteria</taxon>
        <taxon>Bacillati</taxon>
        <taxon>Bacillota</taxon>
        <taxon>Bacilli</taxon>
        <taxon>Bacillales</taxon>
        <taxon>Bacillaceae</taxon>
        <taxon>Priestia</taxon>
    </lineage>
</organism>
<dbReference type="SUPFAM" id="SSF49764">
    <property type="entry name" value="HSP20-like chaperones"/>
    <property type="match status" value="1"/>
</dbReference>
<dbReference type="InterPro" id="IPR002068">
    <property type="entry name" value="A-crystallin/Hsp20_dom"/>
</dbReference>
<accession>A0A6H1P8C2</accession>
<dbReference type="Proteomes" id="UP000501868">
    <property type="component" value="Chromosome"/>
</dbReference>
<sequence length="160" mass="18391">MSSKVPSDKNDPKKPKTEAFGELMKSMNDFFNEKPIKGFLQSIDDFFKSPFPSGSNFHVDTIETGGEYIISAELPGIKREQIHLNISGNYLTISVENNELETEEDEINHLYRRKYLRQKSSRTVSLPHTINEEKVKASYRDGLLKIRIPQEKGKIIDIED</sequence>
<dbReference type="InterPro" id="IPR008978">
    <property type="entry name" value="HSP20-like_chaperone"/>
</dbReference>
<dbReference type="PROSITE" id="PS01031">
    <property type="entry name" value="SHSP"/>
    <property type="match status" value="1"/>
</dbReference>
<evidence type="ECO:0000256" key="1">
    <source>
        <dbReference type="PROSITE-ProRule" id="PRU00285"/>
    </source>
</evidence>
<protein>
    <submittedName>
        <fullName evidence="4">Hsp20/alpha crystallin family protein</fullName>
    </submittedName>
</protein>
<reference evidence="4 5" key="1">
    <citation type="submission" date="2020-04" db="EMBL/GenBank/DDBJ databases">
        <title>Genome-Wide Identification of 5-Methylcytosine Sites in Bacterial Genomes By High-Throughput Sequencing of MspJI Restriction Fragments.</title>
        <authorList>
            <person name="Wu V."/>
        </authorList>
    </citation>
    <scope>NUCLEOTIDE SEQUENCE [LARGE SCALE GENOMIC DNA]</scope>
    <source>
        <strain evidence="4 5">S2</strain>
    </source>
</reference>
<comment type="similarity">
    <text evidence="1 2">Belongs to the small heat shock protein (HSP20) family.</text>
</comment>
<evidence type="ECO:0000313" key="5">
    <source>
        <dbReference type="Proteomes" id="UP000501868"/>
    </source>
</evidence>
<name>A0A6H1P8C2_PRIMG</name>
<dbReference type="Pfam" id="PF00011">
    <property type="entry name" value="HSP20"/>
    <property type="match status" value="1"/>
</dbReference>
<reference evidence="4 5" key="2">
    <citation type="submission" date="2020-04" db="EMBL/GenBank/DDBJ databases">
        <authorList>
            <person name="Fomenkov A."/>
            <person name="Anton B.P."/>
            <person name="Roberts R.J."/>
        </authorList>
    </citation>
    <scope>NUCLEOTIDE SEQUENCE [LARGE SCALE GENOMIC DNA]</scope>
    <source>
        <strain evidence="4 5">S2</strain>
    </source>
</reference>
<feature type="domain" description="SHSP" evidence="3">
    <location>
        <begin position="50"/>
        <end position="160"/>
    </location>
</feature>
<proteinExistence type="inferred from homology"/>
<evidence type="ECO:0000259" key="3">
    <source>
        <dbReference type="PROSITE" id="PS01031"/>
    </source>
</evidence>
<evidence type="ECO:0000256" key="2">
    <source>
        <dbReference type="RuleBase" id="RU003616"/>
    </source>
</evidence>
<dbReference type="CDD" id="cd06464">
    <property type="entry name" value="ACD_sHsps-like"/>
    <property type="match status" value="1"/>
</dbReference>
<evidence type="ECO:0000313" key="4">
    <source>
        <dbReference type="EMBL" id="QIZ09682.1"/>
    </source>
</evidence>
<dbReference type="PANTHER" id="PTHR11527">
    <property type="entry name" value="HEAT-SHOCK PROTEIN 20 FAMILY MEMBER"/>
    <property type="match status" value="1"/>
</dbReference>